<dbReference type="eggNOG" id="COG2190">
    <property type="taxonomic scope" value="Bacteria"/>
</dbReference>
<keyword evidence="10" id="KW-1185">Reference proteome</keyword>
<organism evidence="9 10">
    <name type="scientific">Enterococcus columbae DSM 7374 = ATCC 51263</name>
    <dbReference type="NCBI Taxonomy" id="1121865"/>
    <lineage>
        <taxon>Bacteria</taxon>
        <taxon>Bacillati</taxon>
        <taxon>Bacillota</taxon>
        <taxon>Bacilli</taxon>
        <taxon>Lactobacillales</taxon>
        <taxon>Enterococcaceae</taxon>
        <taxon>Enterococcus</taxon>
    </lineage>
</organism>
<keyword evidence="5" id="KW-0808">Transferase</keyword>
<keyword evidence="4" id="KW-0762">Sugar transport</keyword>
<protein>
    <recommendedName>
        <fullName evidence="8">PTS EIIA type-1 domain-containing protein</fullName>
    </recommendedName>
</protein>
<dbReference type="FunFam" id="2.70.70.10:FF:000001">
    <property type="entry name" value="PTS system glucose-specific IIA component"/>
    <property type="match status" value="1"/>
</dbReference>
<dbReference type="STRING" id="1121865.OMW_01132"/>
<comment type="subcellular location">
    <subcellularLocation>
        <location evidence="2">Cell membrane</location>
        <topology evidence="2">Multi-pass membrane protein</topology>
    </subcellularLocation>
    <subcellularLocation>
        <location evidence="1">Cytoplasm</location>
    </subcellularLocation>
</comment>
<evidence type="ECO:0000256" key="7">
    <source>
        <dbReference type="ARBA" id="ARBA00022777"/>
    </source>
</evidence>
<dbReference type="EMBL" id="ASWJ01000008">
    <property type="protein sequence ID" value="EOW80575.1"/>
    <property type="molecule type" value="Genomic_DNA"/>
</dbReference>
<dbReference type="SUPFAM" id="SSF51261">
    <property type="entry name" value="Duplicated hybrid motif"/>
    <property type="match status" value="1"/>
</dbReference>
<dbReference type="Gene3D" id="2.70.70.10">
    <property type="entry name" value="Glucose Permease (Domain IIA)"/>
    <property type="match status" value="1"/>
</dbReference>
<evidence type="ECO:0000259" key="8">
    <source>
        <dbReference type="PROSITE" id="PS51093"/>
    </source>
</evidence>
<evidence type="ECO:0000256" key="5">
    <source>
        <dbReference type="ARBA" id="ARBA00022679"/>
    </source>
</evidence>
<accession>S1MV50</accession>
<dbReference type="PATRIC" id="fig|1121865.3.peg.1104"/>
<reference evidence="9 10" key="1">
    <citation type="submission" date="2013-03" db="EMBL/GenBank/DDBJ databases">
        <title>The Genome Sequence of Enterococcus columbae ATCC_51263 (PacBio/Illumina hybrid assembly).</title>
        <authorList>
            <consortium name="The Broad Institute Genomics Platform"/>
            <consortium name="The Broad Institute Genome Sequencing Center for Infectious Disease"/>
            <person name="Earl A."/>
            <person name="Russ C."/>
            <person name="Gilmore M."/>
            <person name="Surin D."/>
            <person name="Walker B."/>
            <person name="Young S."/>
            <person name="Zeng Q."/>
            <person name="Gargeya S."/>
            <person name="Fitzgerald M."/>
            <person name="Haas B."/>
            <person name="Abouelleil A."/>
            <person name="Allen A.W."/>
            <person name="Alvarado L."/>
            <person name="Arachchi H.M."/>
            <person name="Berlin A.M."/>
            <person name="Chapman S.B."/>
            <person name="Gainer-Dewar J."/>
            <person name="Goldberg J."/>
            <person name="Griggs A."/>
            <person name="Gujja S."/>
            <person name="Hansen M."/>
            <person name="Howarth C."/>
            <person name="Imamovic A."/>
            <person name="Ireland A."/>
            <person name="Larimer J."/>
            <person name="McCowan C."/>
            <person name="Murphy C."/>
            <person name="Pearson M."/>
            <person name="Poon T.W."/>
            <person name="Priest M."/>
            <person name="Roberts A."/>
            <person name="Saif S."/>
            <person name="Shea T."/>
            <person name="Sisk P."/>
            <person name="Sykes S."/>
            <person name="Wortman J."/>
            <person name="Nusbaum C."/>
            <person name="Birren B."/>
        </authorList>
    </citation>
    <scope>NUCLEOTIDE SEQUENCE [LARGE SCALE GENOMIC DNA]</scope>
    <source>
        <strain evidence="9 10">ATCC 51263</strain>
    </source>
</reference>
<proteinExistence type="predicted"/>
<evidence type="ECO:0000256" key="3">
    <source>
        <dbReference type="ARBA" id="ARBA00022448"/>
    </source>
</evidence>
<dbReference type="InterPro" id="IPR001127">
    <property type="entry name" value="PTS_EIIA_1_perm"/>
</dbReference>
<evidence type="ECO:0000256" key="6">
    <source>
        <dbReference type="ARBA" id="ARBA00022683"/>
    </source>
</evidence>
<keyword evidence="6" id="KW-0598">Phosphotransferase system</keyword>
<dbReference type="InterPro" id="IPR050890">
    <property type="entry name" value="PTS_EIIA_component"/>
</dbReference>
<dbReference type="PROSITE" id="PS51093">
    <property type="entry name" value="PTS_EIIA_TYPE_1"/>
    <property type="match status" value="1"/>
</dbReference>
<evidence type="ECO:0000313" key="9">
    <source>
        <dbReference type="EMBL" id="EOW80575.1"/>
    </source>
</evidence>
<dbReference type="OrthoDB" id="9769191at2"/>
<keyword evidence="7" id="KW-0418">Kinase</keyword>
<evidence type="ECO:0000256" key="4">
    <source>
        <dbReference type="ARBA" id="ARBA00022597"/>
    </source>
</evidence>
<gene>
    <name evidence="9" type="ORF">I568_01752</name>
</gene>
<feature type="domain" description="PTS EIIA type-1" evidence="8">
    <location>
        <begin position="45"/>
        <end position="149"/>
    </location>
</feature>
<dbReference type="NCBIfam" id="TIGR00830">
    <property type="entry name" value="PTBA"/>
    <property type="match status" value="1"/>
</dbReference>
<dbReference type="PROSITE" id="PS00371">
    <property type="entry name" value="PTS_EIIA_TYPE_1_HIS"/>
    <property type="match status" value="1"/>
</dbReference>
<dbReference type="Proteomes" id="UP000014113">
    <property type="component" value="Unassembled WGS sequence"/>
</dbReference>
<dbReference type="Pfam" id="PF00358">
    <property type="entry name" value="PTS_EIIA_1"/>
    <property type="match status" value="1"/>
</dbReference>
<comment type="caution">
    <text evidence="9">The sequence shown here is derived from an EMBL/GenBank/DDBJ whole genome shotgun (WGS) entry which is preliminary data.</text>
</comment>
<dbReference type="RefSeq" id="WP_016183274.1">
    <property type="nucleotide sequence ID" value="NZ_JXKI01000001.1"/>
</dbReference>
<dbReference type="PANTHER" id="PTHR45008">
    <property type="entry name" value="PTS SYSTEM GLUCOSE-SPECIFIC EIIA COMPONENT"/>
    <property type="match status" value="1"/>
</dbReference>
<dbReference type="GO" id="GO:0016301">
    <property type="term" value="F:kinase activity"/>
    <property type="evidence" value="ECO:0007669"/>
    <property type="project" value="UniProtKB-KW"/>
</dbReference>
<name>S1MV50_9ENTE</name>
<sequence>MGIFDKLFGKKPEIHAESVSAINLAENQVAAVVTGEAVELKTVKDPVFSSEMMGKGVGIIPQADQVYAPVSGTLTVAYPTGHAYGIQADSGMELLIHIGVDTVNLEGKHFTTNKKQGDKIQAGELLGTFDRQAISKAGYDTTVMLIVTNTDQYQDVKPTHLGQVNSKEVVLEVTK</sequence>
<evidence type="ECO:0000313" key="10">
    <source>
        <dbReference type="Proteomes" id="UP000014113"/>
    </source>
</evidence>
<dbReference type="PANTHER" id="PTHR45008:SF1">
    <property type="entry name" value="PTS SYSTEM GLUCOSE-SPECIFIC EIIA COMPONENT"/>
    <property type="match status" value="1"/>
</dbReference>
<dbReference type="GO" id="GO:0005737">
    <property type="term" value="C:cytoplasm"/>
    <property type="evidence" value="ECO:0007669"/>
    <property type="project" value="UniProtKB-SubCell"/>
</dbReference>
<dbReference type="GO" id="GO:0005886">
    <property type="term" value="C:plasma membrane"/>
    <property type="evidence" value="ECO:0007669"/>
    <property type="project" value="UniProtKB-SubCell"/>
</dbReference>
<evidence type="ECO:0000256" key="2">
    <source>
        <dbReference type="ARBA" id="ARBA00004651"/>
    </source>
</evidence>
<dbReference type="AlphaFoldDB" id="S1MV50"/>
<dbReference type="GO" id="GO:0009401">
    <property type="term" value="P:phosphoenolpyruvate-dependent sugar phosphotransferase system"/>
    <property type="evidence" value="ECO:0007669"/>
    <property type="project" value="UniProtKB-KW"/>
</dbReference>
<evidence type="ECO:0000256" key="1">
    <source>
        <dbReference type="ARBA" id="ARBA00004496"/>
    </source>
</evidence>
<dbReference type="InterPro" id="IPR011055">
    <property type="entry name" value="Dup_hybrid_motif"/>
</dbReference>
<keyword evidence="3" id="KW-0813">Transport</keyword>